<dbReference type="InterPro" id="IPR000048">
    <property type="entry name" value="IQ_motif_EF-hand-BS"/>
</dbReference>
<evidence type="ECO:0000259" key="3">
    <source>
        <dbReference type="Pfam" id="PF24923"/>
    </source>
</evidence>
<dbReference type="KEGG" id="tad:TRIADDRAFT_63760"/>
<dbReference type="OrthoDB" id="2117703at2759"/>
<evidence type="ECO:0000313" key="4">
    <source>
        <dbReference type="EMBL" id="EDV26484.1"/>
    </source>
</evidence>
<feature type="region of interest" description="Disordered" evidence="2">
    <location>
        <begin position="268"/>
        <end position="315"/>
    </location>
</feature>
<name>B3RSA9_TRIAD</name>
<reference evidence="4 5" key="1">
    <citation type="journal article" date="2008" name="Nature">
        <title>The Trichoplax genome and the nature of placozoans.</title>
        <authorList>
            <person name="Srivastava M."/>
            <person name="Begovic E."/>
            <person name="Chapman J."/>
            <person name="Putnam N.H."/>
            <person name="Hellsten U."/>
            <person name="Kawashima T."/>
            <person name="Kuo A."/>
            <person name="Mitros T."/>
            <person name="Salamov A."/>
            <person name="Carpenter M.L."/>
            <person name="Signorovitch A.Y."/>
            <person name="Moreno M.A."/>
            <person name="Kamm K."/>
            <person name="Grimwood J."/>
            <person name="Schmutz J."/>
            <person name="Shapiro H."/>
            <person name="Grigoriev I.V."/>
            <person name="Buss L.W."/>
            <person name="Schierwater B."/>
            <person name="Dellaporta S.L."/>
            <person name="Rokhsar D.S."/>
        </authorList>
    </citation>
    <scope>NUCLEOTIDE SEQUENCE [LARGE SCALE GENOMIC DNA]</scope>
    <source>
        <strain evidence="4 5">Grell-BS-1999</strain>
    </source>
</reference>
<dbReference type="RefSeq" id="XP_002110480.1">
    <property type="nucleotide sequence ID" value="XM_002110444.1"/>
</dbReference>
<accession>B3RSA9</accession>
<keyword evidence="5" id="KW-1185">Reference proteome</keyword>
<dbReference type="GeneID" id="6752232"/>
<dbReference type="EMBL" id="DS985243">
    <property type="protein sequence ID" value="EDV26484.1"/>
    <property type="molecule type" value="Genomic_DNA"/>
</dbReference>
<dbReference type="PANTHER" id="PTHR14465:SF0">
    <property type="entry name" value="IQ DOMAIN-CONTAINING PROTEIN H"/>
    <property type="match status" value="1"/>
</dbReference>
<keyword evidence="1" id="KW-0175">Coiled coil</keyword>
<feature type="domain" description="IQCH-like ATP-grasp" evidence="3">
    <location>
        <begin position="613"/>
        <end position="876"/>
    </location>
</feature>
<dbReference type="Gene3D" id="1.20.5.190">
    <property type="match status" value="1"/>
</dbReference>
<dbReference type="PANTHER" id="PTHR14465">
    <property type="entry name" value="IQ DOMAIN-CONTAINING PROTEIN H"/>
    <property type="match status" value="1"/>
</dbReference>
<feature type="coiled-coil region" evidence="1">
    <location>
        <begin position="13"/>
        <end position="61"/>
    </location>
</feature>
<sequence>MATTSAENVGEILVRVQDDLHRLKEQLANAGASKGKQAIDLKSLEQAIERTEEGLRQNADKVMHSIQNRVQILPALNSSVKNVPDFEPNDSYQQYAEYYSMSPGEQVKELHKRRTMVKPDTNNARQLLENEFDLPKQANTIQKESHKLTGRVSVGSNVKSLTKLPARNRRDPQLTPPQIKEEDARKGILSLLERGLIPAAAQLTLQPDPVKSKSAPLHHISEQYSMSSKYLSGHIDIGFNMAGVKLDSSKQTQNELTAVATAQSIDRESLLKHGERDEARTSTLRSKQYELPTSLSKSLSKKPPTGPPPSSPTTARTLRFVISGGKEFKAFKKTYILNWGNLDQLATDTELQERITKDMLLDCVENIADVMKLISIPGRRFKGADGSNIAAIKIQAYWRRHKDRKVYLALRRQKWAAGIIAMSWLMSLKLSVIRKQLKQRRLEELEKFRDLSNDLKNNWKKIKGSSHVVIHIPSLGYSENIRENLHDIPLLQNLQMARLCEITDPNVDIILISPMTLSDETVDYYKKLLAVSMPNSDKKSINDRIKIIMPDALTQFKRHNMCLSTRLKYSPKAMKRLKNLTYGRSGYIVPGLISKDDLHIADQLDLPILGTEPDIAQLFSTKSGSRRIFLDTNVAIPPSTCDIFTFQEFYDELTDLIINHVNIRRWLFKIDNEFDGRGTAYCEIAQYLKCYKWLRKEAHRYGAEWQQKWAQESARTKILGELPDILDNYCHIVNKRGYQTWERFCNVYLERGGVIQACPPSDSVTGVTVDALVDPTGQVNIMSLGDQIHAESQYRMWGLSVPQSSVDPNLICETIQKIGKSCYSRGIIGHICIDFVTFIDGITMEQELWATDLKIWYSDTMAMSRLMRFMTNGSLDPLQSTFKISVPKKEEKKWRKKRNEPPAPLEEERFGVVSTKLFHSNMQIVHYGVFFQMCKAQGIGFDIKEKSGTVFTIADDVKRKHMGMLSISDSLQGALTSFAKALSTIHQEISSPEMNGVTNFKAAIDDIESILGITIENESEHTNSEKDT</sequence>
<organism evidence="4 5">
    <name type="scientific">Trichoplax adhaerens</name>
    <name type="common">Trichoplax reptans</name>
    <dbReference type="NCBI Taxonomy" id="10228"/>
    <lineage>
        <taxon>Eukaryota</taxon>
        <taxon>Metazoa</taxon>
        <taxon>Placozoa</taxon>
        <taxon>Uniplacotomia</taxon>
        <taxon>Trichoplacea</taxon>
        <taxon>Trichoplacidae</taxon>
        <taxon>Trichoplax</taxon>
    </lineage>
</organism>
<feature type="compositionally biased region" description="Basic and acidic residues" evidence="2">
    <location>
        <begin position="268"/>
        <end position="280"/>
    </location>
</feature>
<proteinExistence type="predicted"/>
<protein>
    <recommendedName>
        <fullName evidence="3">IQCH-like ATP-grasp domain-containing protein</fullName>
    </recommendedName>
</protein>
<dbReference type="PhylomeDB" id="B3RSA9"/>
<evidence type="ECO:0000256" key="1">
    <source>
        <dbReference type="SAM" id="Coils"/>
    </source>
</evidence>
<evidence type="ECO:0000313" key="5">
    <source>
        <dbReference type="Proteomes" id="UP000009022"/>
    </source>
</evidence>
<dbReference type="InParanoid" id="B3RSA9"/>
<dbReference type="Pfam" id="PF24923">
    <property type="entry name" value="ATP-grasp_IQCH"/>
    <property type="match status" value="1"/>
</dbReference>
<dbReference type="AlphaFoldDB" id="B3RSA9"/>
<dbReference type="InterPro" id="IPR056855">
    <property type="entry name" value="ATP-grasp_IQCH"/>
</dbReference>
<dbReference type="CDD" id="cd23767">
    <property type="entry name" value="IQCD"/>
    <property type="match status" value="1"/>
</dbReference>
<gene>
    <name evidence="4" type="ORF">TRIADDRAFT_63760</name>
</gene>
<dbReference type="InterPro" id="IPR038752">
    <property type="entry name" value="IQCH"/>
</dbReference>
<dbReference type="eggNOG" id="ENOG502QSF3">
    <property type="taxonomic scope" value="Eukaryota"/>
</dbReference>
<dbReference type="Pfam" id="PF00612">
    <property type="entry name" value="IQ"/>
    <property type="match status" value="1"/>
</dbReference>
<dbReference type="Proteomes" id="UP000009022">
    <property type="component" value="Unassembled WGS sequence"/>
</dbReference>
<dbReference type="PROSITE" id="PS50096">
    <property type="entry name" value="IQ"/>
    <property type="match status" value="1"/>
</dbReference>
<feature type="compositionally biased region" description="Low complexity" evidence="2">
    <location>
        <begin position="291"/>
        <end position="303"/>
    </location>
</feature>
<dbReference type="HOGENOM" id="CLU_008013_0_0_1"/>
<evidence type="ECO:0000256" key="2">
    <source>
        <dbReference type="SAM" id="MobiDB-lite"/>
    </source>
</evidence>
<dbReference type="OMA" id="HIYQANI"/>
<dbReference type="CTD" id="6752232"/>